<dbReference type="CDD" id="cd06225">
    <property type="entry name" value="HAMP"/>
    <property type="match status" value="1"/>
</dbReference>
<evidence type="ECO:0000259" key="7">
    <source>
        <dbReference type="PROSITE" id="PS50111"/>
    </source>
</evidence>
<gene>
    <name evidence="9" type="ORF">K529_001935</name>
</gene>
<evidence type="ECO:0000313" key="10">
    <source>
        <dbReference type="Proteomes" id="UP000013243"/>
    </source>
</evidence>
<dbReference type="SUPFAM" id="SSF58104">
    <property type="entry name" value="Methyl-accepting chemotaxis protein (MCP) signaling domain"/>
    <property type="match status" value="1"/>
</dbReference>
<dbReference type="GO" id="GO:0016020">
    <property type="term" value="C:membrane"/>
    <property type="evidence" value="ECO:0007669"/>
    <property type="project" value="UniProtKB-SubCell"/>
</dbReference>
<dbReference type="FunFam" id="1.10.287.950:FF:000001">
    <property type="entry name" value="Methyl-accepting chemotaxis sensory transducer"/>
    <property type="match status" value="1"/>
</dbReference>
<evidence type="ECO:0000313" key="9">
    <source>
        <dbReference type="EMBL" id="ANP39514.1"/>
    </source>
</evidence>
<evidence type="ECO:0000256" key="2">
    <source>
        <dbReference type="ARBA" id="ARBA00022500"/>
    </source>
</evidence>
<evidence type="ECO:0000256" key="4">
    <source>
        <dbReference type="PROSITE-ProRule" id="PRU00284"/>
    </source>
</evidence>
<feature type="transmembrane region" description="Helical" evidence="6">
    <location>
        <begin position="346"/>
        <end position="367"/>
    </location>
</feature>
<dbReference type="EMBL" id="CP015230">
    <property type="protein sequence ID" value="ANP39514.1"/>
    <property type="molecule type" value="Genomic_DNA"/>
</dbReference>
<keyword evidence="2" id="KW-0145">Chemotaxis</keyword>
<evidence type="ECO:0000256" key="6">
    <source>
        <dbReference type="SAM" id="Phobius"/>
    </source>
</evidence>
<feature type="region of interest" description="Disordered" evidence="5">
    <location>
        <begin position="534"/>
        <end position="555"/>
    </location>
</feature>
<comment type="similarity">
    <text evidence="3">Belongs to the methyl-accepting chemotaxis (MCP) protein family.</text>
</comment>
<feature type="transmembrane region" description="Helical" evidence="6">
    <location>
        <begin position="12"/>
        <end position="34"/>
    </location>
</feature>
<protein>
    <submittedName>
        <fullName evidence="9">Chemotaxis protein</fullName>
    </submittedName>
</protein>
<dbReference type="PROSITE" id="PS50111">
    <property type="entry name" value="CHEMOTAXIS_TRANSDUC_2"/>
    <property type="match status" value="1"/>
</dbReference>
<dbReference type="RefSeq" id="WP_005640463.1">
    <property type="nucleotide sequence ID" value="NZ_CP015230.1"/>
</dbReference>
<keyword evidence="6" id="KW-0812">Transmembrane</keyword>
<dbReference type="GeneID" id="28248553"/>
<feature type="domain" description="Methyl-accepting transducer" evidence="7">
    <location>
        <begin position="488"/>
        <end position="717"/>
    </location>
</feature>
<dbReference type="SUPFAM" id="SSF158472">
    <property type="entry name" value="HAMP domain-like"/>
    <property type="match status" value="1"/>
</dbReference>
<dbReference type="OrthoDB" id="354287at2"/>
<dbReference type="Pfam" id="PF00015">
    <property type="entry name" value="MCPsignal"/>
    <property type="match status" value="1"/>
</dbReference>
<dbReference type="PANTHER" id="PTHR43531:SF11">
    <property type="entry name" value="METHYL-ACCEPTING CHEMOTAXIS PROTEIN 3"/>
    <property type="match status" value="1"/>
</dbReference>
<proteinExistence type="inferred from homology"/>
<evidence type="ECO:0000256" key="1">
    <source>
        <dbReference type="ARBA" id="ARBA00004370"/>
    </source>
</evidence>
<sequence length="758" mass="81132">MLLKPSSVSLKLKLPVLMVALTVAFVVTVSFLIYTMAERSIRENVASAKASKAQAGAQALSFSIGAAQRDVANLAALPTTFRAINNFERVIGMVEADDKIGYLKKHFITDNPNAEDQRAELVDPGDGSYYSQSHVTYHPTFVQTATLNRYSDIYLITPAGLVAYTVQKNGDFAEEITGDLLADSALARVAQAALNAEPGSVVVEDFSAYSPADSVGAFLASPILNKRGQPVGAIAVRIGTDFVQSALSANLEADGHENIFLVGPDGTAKSPGMIPGAFEMLSKLPDAPHITAASQGEAGQFAQTQTASGEPAAAVVIPLALNGFNWSVVMETDDAEAFAMIYRIRWMVLSLIGASVVVSIGVSWAAANRVTRPIHHLRDATNALAQEDYDIAISGLDRGDEFGDLARSLDTFRDKLKLADEAAAREEEAKRETDYVVEEMSHALSQLQDGNLICEIDGPFSPDYETLRENYNHSLQNLRNSLREVVEAARHVDRFSQEQRASANEMAERTESQGSTLEKTATAMQDLTQRLRDTAEKATEVDSTMRGTRREAEQSNEVVRSAVAAMDQIQQASSEISKIINMIDDIAFQTNLLALNAGVEAARAGEAGAGFAVVASEVRNLARRASEAAGEIKTLTSTSEEHVANGVSMVDKAGNALTSIIEQVTSVSDLISEIAGGVQHQSQGLEDINAAIRELDSVTQQNTAMAEEASASSQLLQSEARTLSRVTGRFQIDTPMSADAPSSWDSDAHDAPTAARSA</sequence>
<keyword evidence="4" id="KW-0807">Transducer</keyword>
<dbReference type="Proteomes" id="UP000013243">
    <property type="component" value="Chromosome"/>
</dbReference>
<evidence type="ECO:0000256" key="5">
    <source>
        <dbReference type="SAM" id="MobiDB-lite"/>
    </source>
</evidence>
<evidence type="ECO:0000256" key="3">
    <source>
        <dbReference type="ARBA" id="ARBA00029447"/>
    </source>
</evidence>
<dbReference type="GO" id="GO:0006935">
    <property type="term" value="P:chemotaxis"/>
    <property type="evidence" value="ECO:0007669"/>
    <property type="project" value="UniProtKB-KW"/>
</dbReference>
<dbReference type="AlphaFoldDB" id="A0A1B0ZYV5"/>
<dbReference type="SMART" id="SM00304">
    <property type="entry name" value="HAMP"/>
    <property type="match status" value="2"/>
</dbReference>
<dbReference type="PANTHER" id="PTHR43531">
    <property type="entry name" value="PROTEIN ICFG"/>
    <property type="match status" value="1"/>
</dbReference>
<dbReference type="InterPro" id="IPR003660">
    <property type="entry name" value="HAMP_dom"/>
</dbReference>
<dbReference type="Gene3D" id="6.10.340.10">
    <property type="match status" value="1"/>
</dbReference>
<dbReference type="PROSITE" id="PS50885">
    <property type="entry name" value="HAMP"/>
    <property type="match status" value="2"/>
</dbReference>
<feature type="region of interest" description="Disordered" evidence="5">
    <location>
        <begin position="733"/>
        <end position="758"/>
    </location>
</feature>
<keyword evidence="6" id="KW-0472">Membrane</keyword>
<dbReference type="InterPro" id="IPR004089">
    <property type="entry name" value="MCPsignal_dom"/>
</dbReference>
<feature type="domain" description="HAMP" evidence="8">
    <location>
        <begin position="368"/>
        <end position="421"/>
    </location>
</feature>
<dbReference type="GO" id="GO:0007165">
    <property type="term" value="P:signal transduction"/>
    <property type="evidence" value="ECO:0007669"/>
    <property type="project" value="UniProtKB-KW"/>
</dbReference>
<accession>A0A1B0ZYV5</accession>
<dbReference type="Pfam" id="PF00672">
    <property type="entry name" value="HAMP"/>
    <property type="match status" value="1"/>
</dbReference>
<keyword evidence="6" id="KW-1133">Transmembrane helix</keyword>
<dbReference type="Gene3D" id="1.10.287.950">
    <property type="entry name" value="Methyl-accepting chemotaxis protein"/>
    <property type="match status" value="1"/>
</dbReference>
<feature type="region of interest" description="Disordered" evidence="5">
    <location>
        <begin position="496"/>
        <end position="517"/>
    </location>
</feature>
<reference evidence="9 10" key="1">
    <citation type="journal article" date="2016" name="ISME J.">
        <title>Global occurrence and heterogeneity of the Roseobacter-clade species Ruegeria mobilis.</title>
        <authorList>
            <person name="Sonnenschein E."/>
            <person name="Gram L."/>
        </authorList>
    </citation>
    <scope>NUCLEOTIDE SEQUENCE [LARGE SCALE GENOMIC DNA]</scope>
    <source>
        <strain evidence="9 10">F1926</strain>
    </source>
</reference>
<dbReference type="SMART" id="SM00283">
    <property type="entry name" value="MA"/>
    <property type="match status" value="1"/>
</dbReference>
<dbReference type="InterPro" id="IPR051310">
    <property type="entry name" value="MCP_chemotaxis"/>
</dbReference>
<comment type="subcellular location">
    <subcellularLocation>
        <location evidence="1">Membrane</location>
    </subcellularLocation>
</comment>
<dbReference type="KEGG" id="rmb:K529_001935"/>
<name>A0A1B0ZYV5_9RHOB</name>
<feature type="domain" description="HAMP" evidence="8">
    <location>
        <begin position="437"/>
        <end position="483"/>
    </location>
</feature>
<organism evidence="9 10">
    <name type="scientific">Tritonibacter mobilis F1926</name>
    <dbReference type="NCBI Taxonomy" id="1265309"/>
    <lineage>
        <taxon>Bacteria</taxon>
        <taxon>Pseudomonadati</taxon>
        <taxon>Pseudomonadota</taxon>
        <taxon>Alphaproteobacteria</taxon>
        <taxon>Rhodobacterales</taxon>
        <taxon>Paracoccaceae</taxon>
        <taxon>Tritonibacter</taxon>
    </lineage>
</organism>
<evidence type="ECO:0000259" key="8">
    <source>
        <dbReference type="PROSITE" id="PS50885"/>
    </source>
</evidence>
<dbReference type="STRING" id="1265309.K529_001935"/>